<feature type="domain" description="AMP-dependent synthetase/ligase" evidence="3">
    <location>
        <begin position="16"/>
        <end position="385"/>
    </location>
</feature>
<dbReference type="InterPro" id="IPR045851">
    <property type="entry name" value="AMP-bd_C_sf"/>
</dbReference>
<evidence type="ECO:0000313" key="5">
    <source>
        <dbReference type="EMBL" id="KOS38598.1"/>
    </source>
</evidence>
<dbReference type="PANTHER" id="PTHR24096:SF149">
    <property type="entry name" value="AMP-BINDING DOMAIN-CONTAINING PROTEIN-RELATED"/>
    <property type="match status" value="1"/>
</dbReference>
<dbReference type="Gene3D" id="3.40.50.12780">
    <property type="entry name" value="N-terminal domain of ligase-like"/>
    <property type="match status" value="1"/>
</dbReference>
<feature type="domain" description="AMP-binding enzyme C-terminal" evidence="4">
    <location>
        <begin position="436"/>
        <end position="516"/>
    </location>
</feature>
<accession>A0A0M8NTS4</accession>
<dbReference type="Proteomes" id="UP000037696">
    <property type="component" value="Unassembled WGS sequence"/>
</dbReference>
<keyword evidence="2" id="KW-0436">Ligase</keyword>
<dbReference type="EMBL" id="LHQQ01000244">
    <property type="protein sequence ID" value="KOS38598.1"/>
    <property type="molecule type" value="Genomic_DNA"/>
</dbReference>
<dbReference type="InterPro" id="IPR025110">
    <property type="entry name" value="AMP-bd_C"/>
</dbReference>
<evidence type="ECO:0000259" key="4">
    <source>
        <dbReference type="Pfam" id="PF13193"/>
    </source>
</evidence>
<comment type="caution">
    <text evidence="5">The sequence shown here is derived from an EMBL/GenBank/DDBJ whole genome shotgun (WGS) entry which is preliminary data.</text>
</comment>
<evidence type="ECO:0000256" key="1">
    <source>
        <dbReference type="ARBA" id="ARBA00006432"/>
    </source>
</evidence>
<evidence type="ECO:0000259" key="3">
    <source>
        <dbReference type="Pfam" id="PF00501"/>
    </source>
</evidence>
<dbReference type="CDD" id="cd05911">
    <property type="entry name" value="Firefly_Luc_like"/>
    <property type="match status" value="1"/>
</dbReference>
<name>A0A0M8NTS4_9EURO</name>
<reference evidence="5 6" key="1">
    <citation type="submission" date="2015-08" db="EMBL/GenBank/DDBJ databases">
        <title>Genome sequencing of Penicillium nordicum.</title>
        <authorList>
            <person name="Nguyen H.D."/>
            <person name="Seifert K.A."/>
        </authorList>
    </citation>
    <scope>NUCLEOTIDE SEQUENCE [LARGE SCALE GENOMIC DNA]</scope>
    <source>
        <strain evidence="5 6">DAOMC 185683</strain>
    </source>
</reference>
<comment type="similarity">
    <text evidence="1">Belongs to the ATP-dependent AMP-binding enzyme family.</text>
</comment>
<dbReference type="PROSITE" id="PS00455">
    <property type="entry name" value="AMP_BINDING"/>
    <property type="match status" value="1"/>
</dbReference>
<dbReference type="OrthoDB" id="6509636at2759"/>
<dbReference type="InterPro" id="IPR042099">
    <property type="entry name" value="ANL_N_sf"/>
</dbReference>
<dbReference type="Pfam" id="PF00501">
    <property type="entry name" value="AMP-binding"/>
    <property type="match status" value="1"/>
</dbReference>
<evidence type="ECO:0008006" key="7">
    <source>
        <dbReference type="Google" id="ProtNLM"/>
    </source>
</evidence>
<dbReference type="InterPro" id="IPR000873">
    <property type="entry name" value="AMP-dep_synth/lig_dom"/>
</dbReference>
<gene>
    <name evidence="5" type="ORF">ACN38_g10582</name>
</gene>
<organism evidence="5 6">
    <name type="scientific">Penicillium nordicum</name>
    <dbReference type="NCBI Taxonomy" id="229535"/>
    <lineage>
        <taxon>Eukaryota</taxon>
        <taxon>Fungi</taxon>
        <taxon>Dikarya</taxon>
        <taxon>Ascomycota</taxon>
        <taxon>Pezizomycotina</taxon>
        <taxon>Eurotiomycetes</taxon>
        <taxon>Eurotiomycetidae</taxon>
        <taxon>Eurotiales</taxon>
        <taxon>Aspergillaceae</taxon>
        <taxon>Penicillium</taxon>
    </lineage>
</organism>
<protein>
    <recommendedName>
        <fullName evidence="7">AMP-dependent synthetase/ligase domain-containing protein</fullName>
    </recommendedName>
</protein>
<dbReference type="GO" id="GO:0016405">
    <property type="term" value="F:CoA-ligase activity"/>
    <property type="evidence" value="ECO:0007669"/>
    <property type="project" value="TreeGrafter"/>
</dbReference>
<dbReference type="AlphaFoldDB" id="A0A0M8NTS4"/>
<keyword evidence="6" id="KW-1185">Reference proteome</keyword>
<proteinExistence type="inferred from homology"/>
<dbReference type="PANTHER" id="PTHR24096">
    <property type="entry name" value="LONG-CHAIN-FATTY-ACID--COA LIGASE"/>
    <property type="match status" value="1"/>
</dbReference>
<evidence type="ECO:0000256" key="2">
    <source>
        <dbReference type="ARBA" id="ARBA00022598"/>
    </source>
</evidence>
<dbReference type="InterPro" id="IPR020845">
    <property type="entry name" value="AMP-binding_CS"/>
</dbReference>
<sequence length="547" mass="60080">MQNIEIPPLDVWDCLFERREKPFPDDHIIFKSLSGEVRTYNDIRSQALSFGANLQSQWGWRKGDILLFFAPNDIDVPALFWGCHWAGGVVSPANPTYTADELGYQLSDTGAKALVVHTSLLDVAIAAAKRVDFPVAHMLVVGPDSLEAELQHVESMLGGGASGTTRPKIDSAVDTAFVVYSSGTSGRSKGARITHANLVSEIIIQGQVDGAHISWRHDRFLAFLPTYHIFGLVCLVHFPLLMGIETTVMEKFSVNSFLHTVQTESITHIYVAPPVVLHLAKYPAMTREQLSSLRMVTSGGAPLAPDLVRAVYDRLKIPVRQGFGLTESTAASHMQRWDRWDQALGSSGPPYPQVATKFIDEQGNPVSKGEGELCLRGPTIFPGYHNNVEATAHSITPDGWFKTGDIGFQDEERNLFITDRLKDLIKFKGFQISPSEIESVLHENPLVHDVAVIGLVVQKIASEIPVAYVVLEKTDKPTQQVAEELVVYVDGKLAPHKKLRGGIIPIGEIPKSASGKILKRILKTRAEGVDQGKAIGATIYQDRSSRL</sequence>
<dbReference type="SUPFAM" id="SSF56801">
    <property type="entry name" value="Acetyl-CoA synthetase-like"/>
    <property type="match status" value="1"/>
</dbReference>
<dbReference type="Gene3D" id="3.30.300.30">
    <property type="match status" value="1"/>
</dbReference>
<dbReference type="Pfam" id="PF13193">
    <property type="entry name" value="AMP-binding_C"/>
    <property type="match status" value="1"/>
</dbReference>
<dbReference type="STRING" id="229535.A0A0M8NTS4"/>
<evidence type="ECO:0000313" key="6">
    <source>
        <dbReference type="Proteomes" id="UP000037696"/>
    </source>
</evidence>